<proteinExistence type="predicted"/>
<evidence type="ECO:0000313" key="6">
    <source>
        <dbReference type="Proteomes" id="UP001197609"/>
    </source>
</evidence>
<dbReference type="GO" id="GO:0005506">
    <property type="term" value="F:iron ion binding"/>
    <property type="evidence" value="ECO:0007669"/>
    <property type="project" value="InterPro"/>
</dbReference>
<dbReference type="SUPFAM" id="SSF57802">
    <property type="entry name" value="Rubredoxin-like"/>
    <property type="match status" value="1"/>
</dbReference>
<comment type="caution">
    <text evidence="5">The sequence shown here is derived from an EMBL/GenBank/DDBJ whole genome shotgun (WGS) entry which is preliminary data.</text>
</comment>
<dbReference type="Proteomes" id="UP001197609">
    <property type="component" value="Unassembled WGS sequence"/>
</dbReference>
<evidence type="ECO:0000256" key="2">
    <source>
        <dbReference type="ARBA" id="ARBA00022982"/>
    </source>
</evidence>
<dbReference type="InterPro" id="IPR024934">
    <property type="entry name" value="Rubredoxin-like_dom"/>
</dbReference>
<feature type="domain" description="Ferritin-like diiron" evidence="4">
    <location>
        <begin position="1"/>
        <end position="129"/>
    </location>
</feature>
<dbReference type="PROSITE" id="PS50903">
    <property type="entry name" value="RUBREDOXIN_LIKE"/>
    <property type="match status" value="1"/>
</dbReference>
<evidence type="ECO:0000313" key="5">
    <source>
        <dbReference type="EMBL" id="MBZ0159381.1"/>
    </source>
</evidence>
<organism evidence="5 6">
    <name type="scientific">Candidatus Methylomirabilis tolerans</name>
    <dbReference type="NCBI Taxonomy" id="3123416"/>
    <lineage>
        <taxon>Bacteria</taxon>
        <taxon>Candidatus Methylomirabilota</taxon>
        <taxon>Candidatus Methylomirabilia</taxon>
        <taxon>Candidatus Methylomirabilales</taxon>
        <taxon>Candidatus Methylomirabilaceae</taxon>
        <taxon>Candidatus Methylomirabilis</taxon>
    </lineage>
</organism>
<keyword evidence="2" id="KW-0249">Electron transport</keyword>
<dbReference type="Gene3D" id="1.20.1260.10">
    <property type="match status" value="1"/>
</dbReference>
<dbReference type="SUPFAM" id="SSF47240">
    <property type="entry name" value="Ferritin-like"/>
    <property type="match status" value="1"/>
</dbReference>
<dbReference type="InterPro" id="IPR009040">
    <property type="entry name" value="Ferritin-like_diiron"/>
</dbReference>
<name>A0AAJ1AJ37_9BACT</name>
<gene>
    <name evidence="5" type="ORF">K8G79_04470</name>
</gene>
<dbReference type="EMBL" id="JAIOIU010000045">
    <property type="protein sequence ID" value="MBZ0159381.1"/>
    <property type="molecule type" value="Genomic_DNA"/>
</dbReference>
<evidence type="ECO:0000256" key="1">
    <source>
        <dbReference type="ARBA" id="ARBA00022448"/>
    </source>
</evidence>
<dbReference type="InterPro" id="IPR003251">
    <property type="entry name" value="Rr_diiron-bd_dom"/>
</dbReference>
<evidence type="ECO:0000259" key="3">
    <source>
        <dbReference type="PROSITE" id="PS50903"/>
    </source>
</evidence>
<protein>
    <submittedName>
        <fullName evidence="5">Rubrerythrin family protein</fullName>
    </submittedName>
</protein>
<sequence>MHKMTEENLKAAFAGESQAHMRYLAFADQAERKGRPEIARLFRAISFAEQVHATGHLRVLGGIGDVVDNLDAALGGETFEVHEMYPAYIAVAELQDETAARRSADWALQAEKVHAGLYTKAKEAAIGNQDIALGPMYVCSACGWTGEGEPPDTCPLCGAKKSKFRVF</sequence>
<dbReference type="InterPro" id="IPR052753">
    <property type="entry name" value="Rbr2/Nigerythrin"/>
</dbReference>
<dbReference type="PANTHER" id="PTHR33746">
    <property type="entry name" value="RUBRERYTHRIN"/>
    <property type="match status" value="1"/>
</dbReference>
<dbReference type="PANTHER" id="PTHR33746:SF4">
    <property type="entry name" value="RUBRERYTHRIN"/>
    <property type="match status" value="1"/>
</dbReference>
<dbReference type="CDD" id="cd01041">
    <property type="entry name" value="Rubrerythrin"/>
    <property type="match status" value="1"/>
</dbReference>
<dbReference type="InterPro" id="IPR048574">
    <property type="entry name" value="RUBY_RBDX"/>
</dbReference>
<keyword evidence="1" id="KW-0813">Transport</keyword>
<accession>A0AAJ1AJ37</accession>
<dbReference type="InterPro" id="IPR012347">
    <property type="entry name" value="Ferritin-like"/>
</dbReference>
<dbReference type="Gene3D" id="2.20.28.10">
    <property type="match status" value="1"/>
</dbReference>
<dbReference type="AlphaFoldDB" id="A0AAJ1AJ37"/>
<feature type="domain" description="Rubredoxin-like" evidence="3">
    <location>
        <begin position="134"/>
        <end position="167"/>
    </location>
</feature>
<dbReference type="InterPro" id="IPR009078">
    <property type="entry name" value="Ferritin-like_SF"/>
</dbReference>
<evidence type="ECO:0000259" key="4">
    <source>
        <dbReference type="PROSITE" id="PS50905"/>
    </source>
</evidence>
<dbReference type="Pfam" id="PF21349">
    <property type="entry name" value="RUBY_RBDX"/>
    <property type="match status" value="1"/>
</dbReference>
<dbReference type="Pfam" id="PF02915">
    <property type="entry name" value="Rubrerythrin"/>
    <property type="match status" value="1"/>
</dbReference>
<dbReference type="PROSITE" id="PS50905">
    <property type="entry name" value="FERRITIN_LIKE"/>
    <property type="match status" value="1"/>
</dbReference>
<reference evidence="5 6" key="1">
    <citation type="journal article" date="2021" name="bioRxiv">
        <title>Unraveling nitrogen, sulfur and carbon metabolic pathways and microbial community transcriptional responses to substrate deprivation and toxicity stresses in a bioreactor mimicking anoxic brackish coastal sediment conditions.</title>
        <authorList>
            <person name="Martins P.D."/>
            <person name="Echeveste M.J."/>
            <person name="Arshad A."/>
            <person name="Kurth J."/>
            <person name="Ouboter H."/>
            <person name="Jetten M.S.M."/>
            <person name="Welte C.U."/>
        </authorList>
    </citation>
    <scope>NUCLEOTIDE SEQUENCE [LARGE SCALE GENOMIC DNA]</scope>
    <source>
        <strain evidence="5">MAG_38</strain>
    </source>
</reference>
<dbReference type="GO" id="GO:0016491">
    <property type="term" value="F:oxidoreductase activity"/>
    <property type="evidence" value="ECO:0007669"/>
    <property type="project" value="InterPro"/>
</dbReference>